<feature type="transmembrane region" description="Helical" evidence="2">
    <location>
        <begin position="241"/>
        <end position="261"/>
    </location>
</feature>
<keyword evidence="2" id="KW-0472">Membrane</keyword>
<feature type="domain" description="Acyltransferase 3" evidence="4">
    <location>
        <begin position="103"/>
        <end position="477"/>
    </location>
</feature>
<dbReference type="AlphaFoldDB" id="A0A7S3PD55"/>
<feature type="transmembrane region" description="Helical" evidence="2">
    <location>
        <begin position="421"/>
        <end position="443"/>
    </location>
</feature>
<evidence type="ECO:0000256" key="2">
    <source>
        <dbReference type="SAM" id="Phobius"/>
    </source>
</evidence>
<feature type="transmembrane region" description="Helical" evidence="2">
    <location>
        <begin position="463"/>
        <end position="482"/>
    </location>
</feature>
<name>A0A7S3PD55_9STRA</name>
<gene>
    <name evidence="5" type="ORF">ACOF00016_LOCUS17715</name>
</gene>
<feature type="transmembrane region" description="Helical" evidence="2">
    <location>
        <begin position="178"/>
        <end position="197"/>
    </location>
</feature>
<organism evidence="5">
    <name type="scientific">Amphora coffeiformis</name>
    <dbReference type="NCBI Taxonomy" id="265554"/>
    <lineage>
        <taxon>Eukaryota</taxon>
        <taxon>Sar</taxon>
        <taxon>Stramenopiles</taxon>
        <taxon>Ochrophyta</taxon>
        <taxon>Bacillariophyta</taxon>
        <taxon>Bacillariophyceae</taxon>
        <taxon>Bacillariophycidae</taxon>
        <taxon>Thalassiophysales</taxon>
        <taxon>Catenulaceae</taxon>
        <taxon>Amphora</taxon>
    </lineage>
</organism>
<keyword evidence="3" id="KW-0732">Signal</keyword>
<evidence type="ECO:0000256" key="1">
    <source>
        <dbReference type="SAM" id="MobiDB-lite"/>
    </source>
</evidence>
<feature type="signal peptide" evidence="3">
    <location>
        <begin position="1"/>
        <end position="29"/>
    </location>
</feature>
<evidence type="ECO:0000313" key="5">
    <source>
        <dbReference type="EMBL" id="CAE0421066.1"/>
    </source>
</evidence>
<feature type="transmembrane region" description="Helical" evidence="2">
    <location>
        <begin position="108"/>
        <end position="127"/>
    </location>
</feature>
<protein>
    <recommendedName>
        <fullName evidence="4">Acyltransferase 3 domain-containing protein</fullName>
    </recommendedName>
</protein>
<evidence type="ECO:0000259" key="4">
    <source>
        <dbReference type="Pfam" id="PF01757"/>
    </source>
</evidence>
<dbReference type="InterPro" id="IPR050879">
    <property type="entry name" value="Acyltransferase_3"/>
</dbReference>
<proteinExistence type="predicted"/>
<dbReference type="EMBL" id="HBIM01023940">
    <property type="protein sequence ID" value="CAE0421066.1"/>
    <property type="molecule type" value="Transcribed_RNA"/>
</dbReference>
<accession>A0A7S3PD55</accession>
<feature type="transmembrane region" description="Helical" evidence="2">
    <location>
        <begin position="383"/>
        <end position="401"/>
    </location>
</feature>
<dbReference type="Pfam" id="PF01757">
    <property type="entry name" value="Acyl_transf_3"/>
    <property type="match status" value="1"/>
</dbReference>
<reference evidence="5" key="1">
    <citation type="submission" date="2021-01" db="EMBL/GenBank/DDBJ databases">
        <authorList>
            <person name="Corre E."/>
            <person name="Pelletier E."/>
            <person name="Niang G."/>
            <person name="Scheremetjew M."/>
            <person name="Finn R."/>
            <person name="Kale V."/>
            <person name="Holt S."/>
            <person name="Cochrane G."/>
            <person name="Meng A."/>
            <person name="Brown T."/>
            <person name="Cohen L."/>
        </authorList>
    </citation>
    <scope>NUCLEOTIDE SEQUENCE</scope>
    <source>
        <strain evidence="5">CCMP127</strain>
    </source>
</reference>
<evidence type="ECO:0000256" key="3">
    <source>
        <dbReference type="SAM" id="SignalP"/>
    </source>
</evidence>
<feature type="transmembrane region" description="Helical" evidence="2">
    <location>
        <begin position="209"/>
        <end position="229"/>
    </location>
</feature>
<feature type="compositionally biased region" description="Polar residues" evidence="1">
    <location>
        <begin position="54"/>
        <end position="80"/>
    </location>
</feature>
<dbReference type="InterPro" id="IPR002656">
    <property type="entry name" value="Acyl_transf_3_dom"/>
</dbReference>
<feature type="region of interest" description="Disordered" evidence="1">
    <location>
        <begin position="54"/>
        <end position="92"/>
    </location>
</feature>
<sequence length="502" mass="55554">MIFRPRLVLVSACLSTCCFLLSDLRRVSAFAVSPQPRNHYSFMAKSRAVAPSTVVPNQSRNDTPTAATLLKSSSNSNSMDTRGGAKAATTADTAKPAKKMRITAFDSMRFVLCVMIVFGHFISFANPSTFWFKFFSQHNTVPVSAFFLLGGYVSAYTSTEQGVPEPSAKLVNTPKPQWILSRIFGYYPLHLVTLLLFSPMFIYTSLKYSGPWTTAWHGFLSATLTQAWFPMTAEVWNAPTWYLSALTFATAIMPYALPYIAKQDKKQLRKTAVWLWLTTTLPKFAYCHDLNVWRLAEGITSPKAHPNMALFNTQRFSPLYMVSEILLGAVACRLVMLDGAPVDDKDKKLSSPKVNALSTLVPLAALLGFMSVRAAGVLEVNDLLARAVVVIPLVLRLFMGVHRAAVQGAKDPLTSLLSNKVLVWLGNLAFPIYIVHGPIGQVFYKKAIATQLWGKVLKGPEFFALYLGVTAFSAFLLQKLFLQNKSVQSASKKTVDKLASWM</sequence>
<dbReference type="PANTHER" id="PTHR23028">
    <property type="entry name" value="ACETYLTRANSFERASE"/>
    <property type="match status" value="1"/>
</dbReference>
<dbReference type="GO" id="GO:0016747">
    <property type="term" value="F:acyltransferase activity, transferring groups other than amino-acyl groups"/>
    <property type="evidence" value="ECO:0007669"/>
    <property type="project" value="InterPro"/>
</dbReference>
<feature type="transmembrane region" description="Helical" evidence="2">
    <location>
        <begin position="357"/>
        <end position="377"/>
    </location>
</feature>
<keyword evidence="2" id="KW-1133">Transmembrane helix</keyword>
<feature type="chain" id="PRO_5030782574" description="Acyltransferase 3 domain-containing protein" evidence="3">
    <location>
        <begin position="30"/>
        <end position="502"/>
    </location>
</feature>
<keyword evidence="2" id="KW-0812">Transmembrane</keyword>